<comment type="caution">
    <text evidence="2">The sequence shown here is derived from an EMBL/GenBank/DDBJ whole genome shotgun (WGS) entry which is preliminary data.</text>
</comment>
<evidence type="ECO:0000313" key="2">
    <source>
        <dbReference type="EMBL" id="EJN94443.1"/>
    </source>
</evidence>
<keyword evidence="3" id="KW-1185">Reference proteome</keyword>
<dbReference type="Gene3D" id="1.10.10.10">
    <property type="entry name" value="Winged helix-like DNA-binding domain superfamily/Winged helix DNA-binding domain"/>
    <property type="match status" value="1"/>
</dbReference>
<protein>
    <recommendedName>
        <fullName evidence="1">HTH marR-type domain-containing protein</fullName>
    </recommendedName>
</protein>
<dbReference type="InterPro" id="IPR036390">
    <property type="entry name" value="WH_DNA-bd_sf"/>
</dbReference>
<feature type="domain" description="HTH marR-type" evidence="1">
    <location>
        <begin position="1"/>
        <end position="96"/>
    </location>
</feature>
<dbReference type="InterPro" id="IPR036388">
    <property type="entry name" value="WH-like_DNA-bd_sf"/>
</dbReference>
<dbReference type="PANTHER" id="PTHR33164">
    <property type="entry name" value="TRANSCRIPTIONAL REGULATOR, MARR FAMILY"/>
    <property type="match status" value="1"/>
</dbReference>
<evidence type="ECO:0000259" key="1">
    <source>
        <dbReference type="PROSITE" id="PS50995"/>
    </source>
</evidence>
<dbReference type="PANTHER" id="PTHR33164:SF57">
    <property type="entry name" value="MARR-FAMILY TRANSCRIPTIONAL REGULATOR"/>
    <property type="match status" value="1"/>
</dbReference>
<organism evidence="2 3">
    <name type="scientific">Streptococcus ratti FA-1 = DSM 20564</name>
    <dbReference type="NCBI Taxonomy" id="699248"/>
    <lineage>
        <taxon>Bacteria</taxon>
        <taxon>Bacillati</taxon>
        <taxon>Bacillota</taxon>
        <taxon>Bacilli</taxon>
        <taxon>Lactobacillales</taxon>
        <taxon>Streptococcaceae</taxon>
        <taxon>Streptococcus</taxon>
    </lineage>
</organism>
<name>A0ABP2QZG3_STRRT</name>
<dbReference type="SUPFAM" id="SSF46785">
    <property type="entry name" value="Winged helix' DNA-binding domain"/>
    <property type="match status" value="1"/>
</dbReference>
<evidence type="ECO:0000313" key="3">
    <source>
        <dbReference type="Proteomes" id="UP000007815"/>
    </source>
</evidence>
<dbReference type="InterPro" id="IPR000835">
    <property type="entry name" value="HTH_MarR-typ"/>
</dbReference>
<dbReference type="Pfam" id="PF13463">
    <property type="entry name" value="HTH_27"/>
    <property type="match status" value="1"/>
</dbReference>
<accession>A0ABP2QZG3</accession>
<dbReference type="InterPro" id="IPR039422">
    <property type="entry name" value="MarR/SlyA-like"/>
</dbReference>
<dbReference type="PROSITE" id="PS50995">
    <property type="entry name" value="HTH_MARR_2"/>
    <property type="match status" value="1"/>
</dbReference>
<sequence length="113" mass="13041">MIVLDEYAPLSLKALGNLLICEEKSPSRLVQSLIKKGLVKKEKSSKDGRSFLLSLTPAGQKLLPKIKERESIFDQNLAKEYPEIEHFSQALREFTKGSFYEEKLKRRSLWNED</sequence>
<proteinExistence type="predicted"/>
<reference evidence="2 3" key="1">
    <citation type="submission" date="2009-12" db="EMBL/GenBank/DDBJ databases">
        <authorList>
            <person name="Lefebure T."/>
            <person name="Cornejo O.E."/>
            <person name="Pavinski Bitar P.D."/>
            <person name="Lang P."/>
            <person name="Stanhope M.J."/>
        </authorList>
    </citation>
    <scope>NUCLEOTIDE SEQUENCE [LARGE SCALE GENOMIC DNA]</scope>
    <source>
        <strain evidence="2 3">FA-1</strain>
    </source>
</reference>
<dbReference type="Proteomes" id="UP000007815">
    <property type="component" value="Unassembled WGS sequence"/>
</dbReference>
<gene>
    <name evidence="2" type="ORF">SRA_07896</name>
</gene>
<dbReference type="EMBL" id="AJTZ01000005">
    <property type="protein sequence ID" value="EJN94443.1"/>
    <property type="molecule type" value="Genomic_DNA"/>
</dbReference>